<dbReference type="Pfam" id="PF00126">
    <property type="entry name" value="HTH_1"/>
    <property type="match status" value="1"/>
</dbReference>
<keyword evidence="7" id="KW-1185">Reference proteome</keyword>
<reference evidence="6 7" key="1">
    <citation type="submission" date="2019-06" db="EMBL/GenBank/DDBJ databases">
        <title>Whole genome sequence for Rhodospirillaceae sp. R148.</title>
        <authorList>
            <person name="Wang G."/>
        </authorList>
    </citation>
    <scope>NUCLEOTIDE SEQUENCE [LARGE SCALE GENOMIC DNA]</scope>
    <source>
        <strain evidence="6 7">R148</strain>
    </source>
</reference>
<keyword evidence="2" id="KW-0805">Transcription regulation</keyword>
<keyword evidence="3" id="KW-0238">DNA-binding</keyword>
<dbReference type="InterPro" id="IPR005119">
    <property type="entry name" value="LysR_subst-bd"/>
</dbReference>
<dbReference type="InterPro" id="IPR036388">
    <property type="entry name" value="WH-like_DNA-bd_sf"/>
</dbReference>
<protein>
    <submittedName>
        <fullName evidence="6">LysR family transcriptional regulator</fullName>
    </submittedName>
</protein>
<evidence type="ECO:0000256" key="3">
    <source>
        <dbReference type="ARBA" id="ARBA00023125"/>
    </source>
</evidence>
<dbReference type="GO" id="GO:0003677">
    <property type="term" value="F:DNA binding"/>
    <property type="evidence" value="ECO:0007669"/>
    <property type="project" value="UniProtKB-KW"/>
</dbReference>
<accession>A0A545TLA4</accession>
<dbReference type="PANTHER" id="PTHR30579:SF3">
    <property type="entry name" value="TRANSCRIPTIONAL REGULATORY PROTEIN"/>
    <property type="match status" value="1"/>
</dbReference>
<dbReference type="SUPFAM" id="SSF53850">
    <property type="entry name" value="Periplasmic binding protein-like II"/>
    <property type="match status" value="1"/>
</dbReference>
<sequence>MLWDDARVFLAVARKGTLTAAARLSGGGVATVSRRVDRLEAALGVPLFVRHQTGYRLTDEGEALLPKAEALEHAAQAFEHQAAQESGVAGPVRLATAENLANPIIIPSLPALLNRHPQLELEIATDVASVNLHRRDADLALRMVKPTRGNVSVRRLATLGFGLYGSSRYLETRERSADSGPLDNDSFIGWSEAQSHLPAAQWIARSLRNRAPALTTTTLSAQLQAASAGLGLAILPHFLARDAGLQRLPVELGVDQAIWLVIHSDLAQSRRVRAVADHLVTVIHSLRARLSGED</sequence>
<evidence type="ECO:0000256" key="4">
    <source>
        <dbReference type="ARBA" id="ARBA00023163"/>
    </source>
</evidence>
<evidence type="ECO:0000313" key="7">
    <source>
        <dbReference type="Proteomes" id="UP000315252"/>
    </source>
</evidence>
<dbReference type="GO" id="GO:0003700">
    <property type="term" value="F:DNA-binding transcription factor activity"/>
    <property type="evidence" value="ECO:0007669"/>
    <property type="project" value="InterPro"/>
</dbReference>
<name>A0A545TLA4_9PROT</name>
<evidence type="ECO:0000313" key="6">
    <source>
        <dbReference type="EMBL" id="TQV78003.1"/>
    </source>
</evidence>
<dbReference type="InterPro" id="IPR000847">
    <property type="entry name" value="LysR_HTH_N"/>
</dbReference>
<feature type="domain" description="HTH lysR-type" evidence="5">
    <location>
        <begin position="1"/>
        <end position="58"/>
    </location>
</feature>
<evidence type="ECO:0000256" key="2">
    <source>
        <dbReference type="ARBA" id="ARBA00023015"/>
    </source>
</evidence>
<dbReference type="PANTHER" id="PTHR30579">
    <property type="entry name" value="TRANSCRIPTIONAL REGULATOR"/>
    <property type="match status" value="1"/>
</dbReference>
<dbReference type="EMBL" id="VHSH01000007">
    <property type="protein sequence ID" value="TQV78003.1"/>
    <property type="molecule type" value="Genomic_DNA"/>
</dbReference>
<gene>
    <name evidence="6" type="ORF">FKG95_20650</name>
</gene>
<evidence type="ECO:0000259" key="5">
    <source>
        <dbReference type="PROSITE" id="PS50931"/>
    </source>
</evidence>
<organism evidence="6 7">
    <name type="scientific">Denitrobaculum tricleocarpae</name>
    <dbReference type="NCBI Taxonomy" id="2591009"/>
    <lineage>
        <taxon>Bacteria</taxon>
        <taxon>Pseudomonadati</taxon>
        <taxon>Pseudomonadota</taxon>
        <taxon>Alphaproteobacteria</taxon>
        <taxon>Rhodospirillales</taxon>
        <taxon>Rhodospirillaceae</taxon>
        <taxon>Denitrobaculum</taxon>
    </lineage>
</organism>
<dbReference type="InterPro" id="IPR050176">
    <property type="entry name" value="LTTR"/>
</dbReference>
<evidence type="ECO:0000256" key="1">
    <source>
        <dbReference type="ARBA" id="ARBA00009437"/>
    </source>
</evidence>
<dbReference type="SUPFAM" id="SSF46785">
    <property type="entry name" value="Winged helix' DNA-binding domain"/>
    <property type="match status" value="1"/>
</dbReference>
<comment type="similarity">
    <text evidence="1">Belongs to the LysR transcriptional regulatory family.</text>
</comment>
<keyword evidence="4" id="KW-0804">Transcription</keyword>
<dbReference type="Proteomes" id="UP000315252">
    <property type="component" value="Unassembled WGS sequence"/>
</dbReference>
<dbReference type="Gene3D" id="1.10.10.10">
    <property type="entry name" value="Winged helix-like DNA-binding domain superfamily/Winged helix DNA-binding domain"/>
    <property type="match status" value="1"/>
</dbReference>
<dbReference type="Gene3D" id="3.40.190.290">
    <property type="match status" value="1"/>
</dbReference>
<dbReference type="PROSITE" id="PS50931">
    <property type="entry name" value="HTH_LYSR"/>
    <property type="match status" value="1"/>
</dbReference>
<dbReference type="Pfam" id="PF03466">
    <property type="entry name" value="LysR_substrate"/>
    <property type="match status" value="1"/>
</dbReference>
<dbReference type="InterPro" id="IPR036390">
    <property type="entry name" value="WH_DNA-bd_sf"/>
</dbReference>
<dbReference type="AlphaFoldDB" id="A0A545TLA4"/>
<proteinExistence type="inferred from homology"/>
<dbReference type="OrthoDB" id="5297263at2"/>
<comment type="caution">
    <text evidence="6">The sequence shown here is derived from an EMBL/GenBank/DDBJ whole genome shotgun (WGS) entry which is preliminary data.</text>
</comment>